<evidence type="ECO:0000313" key="8">
    <source>
        <dbReference type="EMBL" id="KAH7291979.1"/>
    </source>
</evidence>
<evidence type="ECO:0000259" key="7">
    <source>
        <dbReference type="PROSITE" id="PS51795"/>
    </source>
</evidence>
<keyword evidence="3" id="KW-0963">Cytoplasm</keyword>
<comment type="similarity">
    <text evidence="2">Belongs to the FLZ family.</text>
</comment>
<dbReference type="PANTHER" id="PTHR33059:SF4">
    <property type="entry name" value="FCS-LIKE ZINC FINGER 5"/>
    <property type="match status" value="1"/>
</dbReference>
<evidence type="ECO:0000256" key="1">
    <source>
        <dbReference type="ARBA" id="ARBA00004496"/>
    </source>
</evidence>
<sequence>MPGKRPRHIQRTTSMSQLRGATSLRPCNDAYGHAPRACCCPPDQESCHSAMDPPSEAEEIMLGSLPYVMEDVQYDMAPVSSAEESKGASRTVRKDSLSLDKQATPRFCETGLNRHVHEIGLIDFSQQKAGQWSSSSSSSSSSCKRQDAGGFGSLQPAHFLDMCYLCSKALGHGRDVFIYRGDRAFCSVECRHLQIMADERKEKGGLAGSKDGRVKPKDSHNTNQVETVAA</sequence>
<keyword evidence="4" id="KW-0479">Metal-binding</keyword>
<evidence type="ECO:0000313" key="9">
    <source>
        <dbReference type="Proteomes" id="UP000825935"/>
    </source>
</evidence>
<accession>A0A8T2R6L3</accession>
<evidence type="ECO:0000256" key="5">
    <source>
        <dbReference type="PROSITE-ProRule" id="PRU01131"/>
    </source>
</evidence>
<feature type="region of interest" description="Disordered" evidence="6">
    <location>
        <begin position="201"/>
        <end position="230"/>
    </location>
</feature>
<proteinExistence type="inferred from homology"/>
<dbReference type="InterPro" id="IPR007650">
    <property type="entry name" value="Zf-FLZ_dom"/>
</dbReference>
<dbReference type="OrthoDB" id="1916924at2759"/>
<feature type="compositionally biased region" description="Polar residues" evidence="6">
    <location>
        <begin position="11"/>
        <end position="20"/>
    </location>
</feature>
<evidence type="ECO:0000256" key="2">
    <source>
        <dbReference type="ARBA" id="ARBA00009374"/>
    </source>
</evidence>
<evidence type="ECO:0000256" key="6">
    <source>
        <dbReference type="SAM" id="MobiDB-lite"/>
    </source>
</evidence>
<organism evidence="8 9">
    <name type="scientific">Ceratopteris richardii</name>
    <name type="common">Triangle waterfern</name>
    <dbReference type="NCBI Taxonomy" id="49495"/>
    <lineage>
        <taxon>Eukaryota</taxon>
        <taxon>Viridiplantae</taxon>
        <taxon>Streptophyta</taxon>
        <taxon>Embryophyta</taxon>
        <taxon>Tracheophyta</taxon>
        <taxon>Polypodiopsida</taxon>
        <taxon>Polypodiidae</taxon>
        <taxon>Polypodiales</taxon>
        <taxon>Pteridineae</taxon>
        <taxon>Pteridaceae</taxon>
        <taxon>Parkerioideae</taxon>
        <taxon>Ceratopteris</taxon>
    </lineage>
</organism>
<comment type="subcellular location">
    <subcellularLocation>
        <location evidence="1">Cytoplasm</location>
    </subcellularLocation>
</comment>
<feature type="compositionally biased region" description="Polar residues" evidence="6">
    <location>
        <begin position="221"/>
        <end position="230"/>
    </location>
</feature>
<dbReference type="GO" id="GO:0005737">
    <property type="term" value="C:cytoplasm"/>
    <property type="evidence" value="ECO:0007669"/>
    <property type="project" value="UniProtKB-SubCell"/>
</dbReference>
<feature type="region of interest" description="Disordered" evidence="6">
    <location>
        <begin position="1"/>
        <end position="23"/>
    </location>
</feature>
<evidence type="ECO:0000256" key="3">
    <source>
        <dbReference type="ARBA" id="ARBA00022490"/>
    </source>
</evidence>
<dbReference type="EMBL" id="CM035434">
    <property type="protein sequence ID" value="KAH7291978.1"/>
    <property type="molecule type" value="Genomic_DNA"/>
</dbReference>
<feature type="zinc finger region" description="FLZ-type" evidence="5">
    <location>
        <begin position="158"/>
        <end position="202"/>
    </location>
</feature>
<feature type="domain" description="FLZ-type" evidence="7">
    <location>
        <begin position="158"/>
        <end position="202"/>
    </location>
</feature>
<dbReference type="GO" id="GO:0046872">
    <property type="term" value="F:metal ion binding"/>
    <property type="evidence" value="ECO:0007669"/>
    <property type="project" value="UniProtKB-KW"/>
</dbReference>
<dbReference type="PROSITE" id="PS51795">
    <property type="entry name" value="ZF_FLZ"/>
    <property type="match status" value="1"/>
</dbReference>
<gene>
    <name evidence="8" type="ORF">KP509_29G044600</name>
</gene>
<evidence type="ECO:0000256" key="4">
    <source>
        <dbReference type="ARBA" id="ARBA00022723"/>
    </source>
</evidence>
<keyword evidence="9" id="KW-1185">Reference proteome</keyword>
<feature type="compositionally biased region" description="Basic residues" evidence="6">
    <location>
        <begin position="1"/>
        <end position="10"/>
    </location>
</feature>
<dbReference type="Proteomes" id="UP000825935">
    <property type="component" value="Chromosome 29"/>
</dbReference>
<dbReference type="PANTHER" id="PTHR33059">
    <property type="entry name" value="FCS-LIKE ZINC FINGER 5"/>
    <property type="match status" value="1"/>
</dbReference>
<dbReference type="Pfam" id="PF04570">
    <property type="entry name" value="zf-FLZ"/>
    <property type="match status" value="1"/>
</dbReference>
<feature type="compositionally biased region" description="Basic and acidic residues" evidence="6">
    <location>
        <begin position="201"/>
        <end position="220"/>
    </location>
</feature>
<name>A0A8T2R6L3_CERRI</name>
<dbReference type="EMBL" id="CM035434">
    <property type="protein sequence ID" value="KAH7291979.1"/>
    <property type="molecule type" value="Genomic_DNA"/>
</dbReference>
<reference evidence="8" key="1">
    <citation type="submission" date="2021-08" db="EMBL/GenBank/DDBJ databases">
        <title>WGS assembly of Ceratopteris richardii.</title>
        <authorList>
            <person name="Marchant D.B."/>
            <person name="Chen G."/>
            <person name="Jenkins J."/>
            <person name="Shu S."/>
            <person name="Leebens-Mack J."/>
            <person name="Grimwood J."/>
            <person name="Schmutz J."/>
            <person name="Soltis P."/>
            <person name="Soltis D."/>
            <person name="Chen Z.-H."/>
        </authorList>
    </citation>
    <scope>NUCLEOTIDE SEQUENCE</scope>
    <source>
        <strain evidence="8">Whitten #5841</strain>
        <tissue evidence="8">Leaf</tissue>
    </source>
</reference>
<protein>
    <recommendedName>
        <fullName evidence="7">FLZ-type domain-containing protein</fullName>
    </recommendedName>
</protein>
<dbReference type="AlphaFoldDB" id="A0A8T2R6L3"/>
<comment type="caution">
    <text evidence="8">The sequence shown here is derived from an EMBL/GenBank/DDBJ whole genome shotgun (WGS) entry which is preliminary data.</text>
</comment>